<dbReference type="InterPro" id="IPR000305">
    <property type="entry name" value="GIY-YIG_endonuc"/>
</dbReference>
<dbReference type="InterPro" id="IPR035901">
    <property type="entry name" value="GIY-YIG_endonuc_sf"/>
</dbReference>
<dbReference type="GO" id="GO:0008270">
    <property type="term" value="F:zinc ion binding"/>
    <property type="evidence" value="ECO:0007669"/>
    <property type="project" value="InterPro"/>
</dbReference>
<evidence type="ECO:0000259" key="2">
    <source>
        <dbReference type="PROSITE" id="PS50164"/>
    </source>
</evidence>
<sequence length="154" mass="17212">MPLAVYVLACRDDNYYVGVADNVEAAYMEHYMGVGSEWTRLHTPLRVERVIHNAESYDESALLREYFLLHGVDHVRGGPYTALILTETQKATVREMLEEVEADDLIGAFAKIALKTGVCARCGGEGHRARACIASHDINLNEIQSEGDYSDFEM</sequence>
<reference evidence="3" key="1">
    <citation type="journal article" date="2020" name="Nature">
        <title>Giant virus diversity and host interactions through global metagenomics.</title>
        <authorList>
            <person name="Schulz F."/>
            <person name="Roux S."/>
            <person name="Paez-Espino D."/>
            <person name="Jungbluth S."/>
            <person name="Walsh D.A."/>
            <person name="Denef V.J."/>
            <person name="McMahon K.D."/>
            <person name="Konstantinidis K.T."/>
            <person name="Eloe-Fadrosh E.A."/>
            <person name="Kyrpides N.C."/>
            <person name="Woyke T."/>
        </authorList>
    </citation>
    <scope>NUCLEOTIDE SEQUENCE</scope>
    <source>
        <strain evidence="3">GVMAG-M-3300023174-57</strain>
    </source>
</reference>
<dbReference type="Gene3D" id="3.40.1440.10">
    <property type="entry name" value="GIY-YIG endonuclease"/>
    <property type="match status" value="1"/>
</dbReference>
<evidence type="ECO:0008006" key="4">
    <source>
        <dbReference type="Google" id="ProtNLM"/>
    </source>
</evidence>
<feature type="domain" description="GIY-YIG" evidence="2">
    <location>
        <begin position="1"/>
        <end position="82"/>
    </location>
</feature>
<evidence type="ECO:0000313" key="3">
    <source>
        <dbReference type="EMBL" id="QHT19343.1"/>
    </source>
</evidence>
<name>A0A6C0DT09_9ZZZZ</name>
<accession>A0A6C0DT09</accession>
<dbReference type="EMBL" id="MN739664">
    <property type="protein sequence ID" value="QHT19343.1"/>
    <property type="molecule type" value="Genomic_DNA"/>
</dbReference>
<dbReference type="PROSITE" id="PS50164">
    <property type="entry name" value="GIY_YIG"/>
    <property type="match status" value="1"/>
</dbReference>
<dbReference type="AlphaFoldDB" id="A0A6C0DT09"/>
<proteinExistence type="predicted"/>
<dbReference type="SUPFAM" id="SSF82771">
    <property type="entry name" value="GIY-YIG endonuclease"/>
    <property type="match status" value="1"/>
</dbReference>
<protein>
    <recommendedName>
        <fullName evidence="4">CCHC-type domain-containing protein</fullName>
    </recommendedName>
</protein>
<organism evidence="3">
    <name type="scientific">viral metagenome</name>
    <dbReference type="NCBI Taxonomy" id="1070528"/>
    <lineage>
        <taxon>unclassified sequences</taxon>
        <taxon>metagenomes</taxon>
        <taxon>organismal metagenomes</taxon>
    </lineage>
</organism>
<feature type="domain" description="CCHC-type" evidence="1">
    <location>
        <begin position="119"/>
        <end position="132"/>
    </location>
</feature>
<evidence type="ECO:0000259" key="1">
    <source>
        <dbReference type="PROSITE" id="PS50158"/>
    </source>
</evidence>
<dbReference type="GO" id="GO:0003676">
    <property type="term" value="F:nucleic acid binding"/>
    <property type="evidence" value="ECO:0007669"/>
    <property type="project" value="InterPro"/>
</dbReference>
<dbReference type="PROSITE" id="PS50158">
    <property type="entry name" value="ZF_CCHC"/>
    <property type="match status" value="1"/>
</dbReference>
<dbReference type="InterPro" id="IPR001878">
    <property type="entry name" value="Znf_CCHC"/>
</dbReference>